<dbReference type="EMBL" id="VUJU01007678">
    <property type="protein sequence ID" value="KAF0742052.1"/>
    <property type="molecule type" value="Genomic_DNA"/>
</dbReference>
<proteinExistence type="predicted"/>
<protein>
    <submittedName>
        <fullName evidence="1">52 kDa repressor of the inhibitor of the protein kinase-like</fullName>
    </submittedName>
</protein>
<organism evidence="1 2">
    <name type="scientific">Aphis craccivora</name>
    <name type="common">Cowpea aphid</name>
    <dbReference type="NCBI Taxonomy" id="307492"/>
    <lineage>
        <taxon>Eukaryota</taxon>
        <taxon>Metazoa</taxon>
        <taxon>Ecdysozoa</taxon>
        <taxon>Arthropoda</taxon>
        <taxon>Hexapoda</taxon>
        <taxon>Insecta</taxon>
        <taxon>Pterygota</taxon>
        <taxon>Neoptera</taxon>
        <taxon>Paraneoptera</taxon>
        <taxon>Hemiptera</taxon>
        <taxon>Sternorrhyncha</taxon>
        <taxon>Aphidomorpha</taxon>
        <taxon>Aphidoidea</taxon>
        <taxon>Aphididae</taxon>
        <taxon>Aphidini</taxon>
        <taxon>Aphis</taxon>
        <taxon>Aphis</taxon>
    </lineage>
</organism>
<reference evidence="1 2" key="1">
    <citation type="submission" date="2019-08" db="EMBL/GenBank/DDBJ databases">
        <title>Whole genome of Aphis craccivora.</title>
        <authorList>
            <person name="Voronova N.V."/>
            <person name="Shulinski R.S."/>
            <person name="Bandarenka Y.V."/>
            <person name="Zhorov D.G."/>
            <person name="Warner D."/>
        </authorList>
    </citation>
    <scope>NUCLEOTIDE SEQUENCE [LARGE SCALE GENOMIC DNA]</scope>
    <source>
        <strain evidence="1">180601</strain>
        <tissue evidence="1">Whole Body</tissue>
    </source>
</reference>
<evidence type="ECO:0000313" key="1">
    <source>
        <dbReference type="EMBL" id="KAF0742052.1"/>
    </source>
</evidence>
<dbReference type="OrthoDB" id="6621209at2759"/>
<accession>A0A6G0XNJ7</accession>
<evidence type="ECO:0000313" key="2">
    <source>
        <dbReference type="Proteomes" id="UP000478052"/>
    </source>
</evidence>
<gene>
    <name evidence="1" type="ORF">FWK35_00037918</name>
</gene>
<keyword evidence="2" id="KW-1185">Reference proteome</keyword>
<name>A0A6G0XNJ7_APHCR</name>
<sequence length="47" mass="5770">MKRLKTYLRNSMKESRLNGLKKLYIYNNIRLDVETIIDEISEKLRRL</sequence>
<dbReference type="AlphaFoldDB" id="A0A6G0XNJ7"/>
<dbReference type="Proteomes" id="UP000478052">
    <property type="component" value="Unassembled WGS sequence"/>
</dbReference>
<comment type="caution">
    <text evidence="1">The sequence shown here is derived from an EMBL/GenBank/DDBJ whole genome shotgun (WGS) entry which is preliminary data.</text>
</comment>